<sequence>MQIEQLGSCLVALISRHRKEAVETDAQNKMKESEDITHGFTVPCYWQSTGTVLYCDSASMEQRMSIRPVVIVTGANRGIGFGICERLLRQLCYGSPPDSAPNARSSSGRPWEFWQDCDGLTLLMACRNSASGHTAREQLLKQFDLHISRLKELAHIERAKKFRENLNVEVAVVDLTVASSVLKFAAWTREKFTYVSHLIFNAGIAQFNGVRALPAMKQVFIHPSTAVKAPRYLKERVGDKTGDGVGLVWQSNVLGHYILLQSLKELLEECPNAQGTSARVIWMSSLSTFLDHSDYNLHDIQLTASQHPYQDSKYQIELLAAALNQAKLKSNANGAFHLVVEPGIVATGLDQFNNRGLWRVLRTLTFVTARLVNSHSFPTSAHDAAISATHAALVDLHPLEARLESSDKSQLKFHSRAPLKRKPYVSYDQSLKLDEVNTARSAQILVVCDRLYESFLPVQIQRE</sequence>
<dbReference type="GO" id="GO:0005741">
    <property type="term" value="C:mitochondrial outer membrane"/>
    <property type="evidence" value="ECO:0007669"/>
    <property type="project" value="TreeGrafter"/>
</dbReference>
<dbReference type="PANTHER" id="PTHR43647">
    <property type="entry name" value="DEHYDROGENASE"/>
    <property type="match status" value="1"/>
</dbReference>
<evidence type="ECO:0000313" key="7">
    <source>
        <dbReference type="EMBL" id="KAF7356527.1"/>
    </source>
</evidence>
<dbReference type="OrthoDB" id="9989144at2759"/>
<dbReference type="GO" id="GO:0006694">
    <property type="term" value="P:steroid biosynthetic process"/>
    <property type="evidence" value="ECO:0007669"/>
    <property type="project" value="UniProtKB-KW"/>
</dbReference>
<dbReference type="PANTHER" id="PTHR43647:SF1">
    <property type="entry name" value="3-KETO-STEROID REDUCTASE ERG27"/>
    <property type="match status" value="1"/>
</dbReference>
<evidence type="ECO:0000256" key="1">
    <source>
        <dbReference type="ARBA" id="ARBA00022516"/>
    </source>
</evidence>
<dbReference type="GO" id="GO:0005789">
    <property type="term" value="C:endoplasmic reticulum membrane"/>
    <property type="evidence" value="ECO:0007669"/>
    <property type="project" value="TreeGrafter"/>
</dbReference>
<dbReference type="Gene3D" id="3.40.50.720">
    <property type="entry name" value="NAD(P)-binding Rossmann-like Domain"/>
    <property type="match status" value="1"/>
</dbReference>
<gene>
    <name evidence="7" type="ORF">MVEN_00986300</name>
</gene>
<dbReference type="SUPFAM" id="SSF51735">
    <property type="entry name" value="NAD(P)-binding Rossmann-fold domains"/>
    <property type="match status" value="1"/>
</dbReference>
<evidence type="ECO:0000256" key="2">
    <source>
        <dbReference type="ARBA" id="ARBA00022857"/>
    </source>
</evidence>
<dbReference type="InterPro" id="IPR051593">
    <property type="entry name" value="Ergosterol_Biosynth_ERG27"/>
</dbReference>
<keyword evidence="1" id="KW-0444">Lipid biosynthesis</keyword>
<keyword evidence="2" id="KW-0521">NADP</keyword>
<dbReference type="AlphaFoldDB" id="A0A8H6YDI8"/>
<reference evidence="7" key="1">
    <citation type="submission" date="2020-05" db="EMBL/GenBank/DDBJ databases">
        <title>Mycena genomes resolve the evolution of fungal bioluminescence.</title>
        <authorList>
            <person name="Tsai I.J."/>
        </authorList>
    </citation>
    <scope>NUCLEOTIDE SEQUENCE</scope>
    <source>
        <strain evidence="7">CCC161011</strain>
    </source>
</reference>
<dbReference type="InterPro" id="IPR036291">
    <property type="entry name" value="NAD(P)-bd_dom_sf"/>
</dbReference>
<dbReference type="EMBL" id="JACAZI010000007">
    <property type="protein sequence ID" value="KAF7356527.1"/>
    <property type="molecule type" value="Genomic_DNA"/>
</dbReference>
<keyword evidence="3" id="KW-0752">Steroid biosynthesis</keyword>
<evidence type="ECO:0000313" key="8">
    <source>
        <dbReference type="Proteomes" id="UP000620124"/>
    </source>
</evidence>
<comment type="caution">
    <text evidence="7">The sequence shown here is derived from an EMBL/GenBank/DDBJ whole genome shotgun (WGS) entry which is preliminary data.</text>
</comment>
<evidence type="ECO:0000256" key="6">
    <source>
        <dbReference type="ARBA" id="ARBA00023593"/>
    </source>
</evidence>
<dbReference type="Proteomes" id="UP000620124">
    <property type="component" value="Unassembled WGS sequence"/>
</dbReference>
<keyword evidence="8" id="KW-1185">Reference proteome</keyword>
<keyword evidence="5" id="KW-0443">Lipid metabolism</keyword>
<name>A0A8H6YDI8_9AGAR</name>
<evidence type="ECO:0000256" key="3">
    <source>
        <dbReference type="ARBA" id="ARBA00022955"/>
    </source>
</evidence>
<evidence type="ECO:0000256" key="5">
    <source>
        <dbReference type="ARBA" id="ARBA00023098"/>
    </source>
</evidence>
<keyword evidence="4" id="KW-0560">Oxidoreductase</keyword>
<accession>A0A8H6YDI8</accession>
<organism evidence="7 8">
    <name type="scientific">Mycena venus</name>
    <dbReference type="NCBI Taxonomy" id="2733690"/>
    <lineage>
        <taxon>Eukaryota</taxon>
        <taxon>Fungi</taxon>
        <taxon>Dikarya</taxon>
        <taxon>Basidiomycota</taxon>
        <taxon>Agaricomycotina</taxon>
        <taxon>Agaricomycetes</taxon>
        <taxon>Agaricomycetidae</taxon>
        <taxon>Agaricales</taxon>
        <taxon>Marasmiineae</taxon>
        <taxon>Mycenaceae</taxon>
        <taxon>Mycena</taxon>
    </lineage>
</organism>
<evidence type="ECO:0000256" key="4">
    <source>
        <dbReference type="ARBA" id="ARBA00023002"/>
    </source>
</evidence>
<dbReference type="GO" id="GO:0005811">
    <property type="term" value="C:lipid droplet"/>
    <property type="evidence" value="ECO:0007669"/>
    <property type="project" value="TreeGrafter"/>
</dbReference>
<comment type="similarity">
    <text evidence="6">Belongs to the short-chain dehydrogenases/reductases (SDR) family. ERG27 subfamily.</text>
</comment>
<dbReference type="GO" id="GO:0000253">
    <property type="term" value="F:3-beta-hydroxysteroid 3-dehydrogenase (NADP+) activity"/>
    <property type="evidence" value="ECO:0007669"/>
    <property type="project" value="TreeGrafter"/>
</dbReference>
<proteinExistence type="inferred from homology"/>
<protein>
    <submittedName>
        <fullName evidence="7">3-keto sterol reductase</fullName>
    </submittedName>
</protein>